<keyword evidence="3" id="KW-1185">Reference proteome</keyword>
<evidence type="ECO:0000256" key="1">
    <source>
        <dbReference type="SAM" id="MobiDB-lite"/>
    </source>
</evidence>
<protein>
    <submittedName>
        <fullName evidence="2">Uncharacterized protein</fullName>
    </submittedName>
</protein>
<organism evidence="2 3">
    <name type="scientific">Paractinoplanes aksuensis</name>
    <dbReference type="NCBI Taxonomy" id="2939490"/>
    <lineage>
        <taxon>Bacteria</taxon>
        <taxon>Bacillati</taxon>
        <taxon>Actinomycetota</taxon>
        <taxon>Actinomycetes</taxon>
        <taxon>Micromonosporales</taxon>
        <taxon>Micromonosporaceae</taxon>
        <taxon>Paractinoplanes</taxon>
    </lineage>
</organism>
<feature type="region of interest" description="Disordered" evidence="1">
    <location>
        <begin position="110"/>
        <end position="143"/>
    </location>
</feature>
<dbReference type="EMBL" id="JAMYJR010000033">
    <property type="protein sequence ID" value="MCO8275035.1"/>
    <property type="molecule type" value="Genomic_DNA"/>
</dbReference>
<gene>
    <name evidence="2" type="ORF">M1L60_31100</name>
</gene>
<sequence>MRHAQAVGLGVGDIPLGGRAEGGWSEGDWSEGDCAEGDCAEAAGSTARTASCSSSAARSAGVMVVAFSAAPAIGATWKWLDSAVARSGSNGTVRCRTASVIQTSTWALAFPAGSSSTRPGQSSWMPRGGPSTRSSPPGSTTCT</sequence>
<feature type="compositionally biased region" description="Polar residues" evidence="1">
    <location>
        <begin position="113"/>
        <end position="124"/>
    </location>
</feature>
<name>A0ABT1DYS0_9ACTN</name>
<evidence type="ECO:0000313" key="3">
    <source>
        <dbReference type="Proteomes" id="UP001523369"/>
    </source>
</evidence>
<accession>A0ABT1DYS0</accession>
<feature type="compositionally biased region" description="Low complexity" evidence="1">
    <location>
        <begin position="126"/>
        <end position="143"/>
    </location>
</feature>
<evidence type="ECO:0000313" key="2">
    <source>
        <dbReference type="EMBL" id="MCO8275035.1"/>
    </source>
</evidence>
<reference evidence="2 3" key="1">
    <citation type="submission" date="2022-06" db="EMBL/GenBank/DDBJ databases">
        <title>New Species of the Genus Actinoplanes, ActinopZanes ferrugineus.</title>
        <authorList>
            <person name="Ding P."/>
        </authorList>
    </citation>
    <scope>NUCLEOTIDE SEQUENCE [LARGE SCALE GENOMIC DNA]</scope>
    <source>
        <strain evidence="2 3">TRM88003</strain>
    </source>
</reference>
<proteinExistence type="predicted"/>
<dbReference type="RefSeq" id="WP_253241096.1">
    <property type="nucleotide sequence ID" value="NZ_JAMYJR010000033.1"/>
</dbReference>
<dbReference type="Proteomes" id="UP001523369">
    <property type="component" value="Unassembled WGS sequence"/>
</dbReference>
<comment type="caution">
    <text evidence="2">The sequence shown here is derived from an EMBL/GenBank/DDBJ whole genome shotgun (WGS) entry which is preliminary data.</text>
</comment>